<evidence type="ECO:0000256" key="1">
    <source>
        <dbReference type="SAM" id="MobiDB-lite"/>
    </source>
</evidence>
<dbReference type="RefSeq" id="WP_311609971.1">
    <property type="nucleotide sequence ID" value="NZ_JAVRFI010000005.1"/>
</dbReference>
<comment type="caution">
    <text evidence="2">The sequence shown here is derived from an EMBL/GenBank/DDBJ whole genome shotgun (WGS) entry which is preliminary data.</text>
</comment>
<organism evidence="2 3">
    <name type="scientific">Streptomyces hesseae</name>
    <dbReference type="NCBI Taxonomy" id="3075519"/>
    <lineage>
        <taxon>Bacteria</taxon>
        <taxon>Bacillati</taxon>
        <taxon>Actinomycetota</taxon>
        <taxon>Actinomycetes</taxon>
        <taxon>Kitasatosporales</taxon>
        <taxon>Streptomycetaceae</taxon>
        <taxon>Streptomyces</taxon>
    </lineage>
</organism>
<accession>A0ABU2SKR7</accession>
<protein>
    <submittedName>
        <fullName evidence="2">Uncharacterized protein</fullName>
    </submittedName>
</protein>
<dbReference type="Proteomes" id="UP001180531">
    <property type="component" value="Unassembled WGS sequence"/>
</dbReference>
<keyword evidence="3" id="KW-1185">Reference proteome</keyword>
<gene>
    <name evidence="2" type="ORF">RM609_10900</name>
</gene>
<reference evidence="2" key="1">
    <citation type="submission" date="2024-05" db="EMBL/GenBank/DDBJ databases">
        <title>30 novel species of actinomycetes from the DSMZ collection.</title>
        <authorList>
            <person name="Nouioui I."/>
        </authorList>
    </citation>
    <scope>NUCLEOTIDE SEQUENCE</scope>
    <source>
        <strain evidence="2">DSM 40473</strain>
    </source>
</reference>
<evidence type="ECO:0000313" key="3">
    <source>
        <dbReference type="Proteomes" id="UP001180531"/>
    </source>
</evidence>
<name>A0ABU2SKR7_9ACTN</name>
<feature type="region of interest" description="Disordered" evidence="1">
    <location>
        <begin position="42"/>
        <end position="72"/>
    </location>
</feature>
<sequence length="72" mass="7761">MRFEITYLHAEGHQPTHTVDAAEIRVLVARAAQDGVRVRVRPSAAAQALRHGHTGSASDDAAPGETEPRHGR</sequence>
<proteinExistence type="predicted"/>
<dbReference type="EMBL" id="JAVRFI010000005">
    <property type="protein sequence ID" value="MDT0449574.1"/>
    <property type="molecule type" value="Genomic_DNA"/>
</dbReference>
<evidence type="ECO:0000313" key="2">
    <source>
        <dbReference type="EMBL" id="MDT0449574.1"/>
    </source>
</evidence>